<proteinExistence type="predicted"/>
<evidence type="ECO:0000313" key="7">
    <source>
        <dbReference type="Proteomes" id="UP000050509"/>
    </source>
</evidence>
<dbReference type="SMART" id="SM00448">
    <property type="entry name" value="REC"/>
    <property type="match status" value="1"/>
</dbReference>
<evidence type="ECO:0000256" key="1">
    <source>
        <dbReference type="ARBA" id="ARBA00022553"/>
    </source>
</evidence>
<reference evidence="6 7" key="1">
    <citation type="submission" date="2015-09" db="EMBL/GenBank/DDBJ databases">
        <title>Draft genome sequence of Kouleothrix aurantiaca JCM 19913.</title>
        <authorList>
            <person name="Hemp J."/>
        </authorList>
    </citation>
    <scope>NUCLEOTIDE SEQUENCE [LARGE SCALE GENOMIC DNA]</scope>
    <source>
        <strain evidence="6 7">COM-B</strain>
    </source>
</reference>
<dbReference type="CDD" id="cd17535">
    <property type="entry name" value="REC_NarL-like"/>
    <property type="match status" value="1"/>
</dbReference>
<evidence type="ECO:0008006" key="8">
    <source>
        <dbReference type="Google" id="ProtNLM"/>
    </source>
</evidence>
<dbReference type="InterPro" id="IPR001789">
    <property type="entry name" value="Sig_transdc_resp-reg_receiver"/>
</dbReference>
<sequence length="218" mass="23926">MNELTIVLADDHQVVRSGLRTLLEANLGAHIVGEAADGPSALQLTERLQPGVLVADLMMPGLTGLEIARRVRHRAPNTRVVVLSMHANEAYVREALRAGAIGYVLKEAPAAEIIQAVRAAAEGRRFLSPALSERLIDSYIEQSSATTDDPYDLLTERERDVLHLAALGHTAPEIAERLVLSARTVENYRAGIFRKLDLHNQTDLVRYALKRGIITLDT</sequence>
<name>A0A0P9F1I3_9CHLR</name>
<evidence type="ECO:0000259" key="5">
    <source>
        <dbReference type="PROSITE" id="PS50110"/>
    </source>
</evidence>
<dbReference type="GO" id="GO:0006355">
    <property type="term" value="P:regulation of DNA-templated transcription"/>
    <property type="evidence" value="ECO:0007669"/>
    <property type="project" value="InterPro"/>
</dbReference>
<dbReference type="InterPro" id="IPR011006">
    <property type="entry name" value="CheY-like_superfamily"/>
</dbReference>
<dbReference type="InterPro" id="IPR000792">
    <property type="entry name" value="Tscrpt_reg_LuxR_C"/>
</dbReference>
<evidence type="ECO:0000256" key="3">
    <source>
        <dbReference type="PROSITE-ProRule" id="PRU00169"/>
    </source>
</evidence>
<evidence type="ECO:0000313" key="6">
    <source>
        <dbReference type="EMBL" id="KPV50190.1"/>
    </source>
</evidence>
<keyword evidence="7" id="KW-1185">Reference proteome</keyword>
<dbReference type="Pfam" id="PF00196">
    <property type="entry name" value="GerE"/>
    <property type="match status" value="1"/>
</dbReference>
<accession>A0A0P9F1I3</accession>
<dbReference type="CDD" id="cd06170">
    <property type="entry name" value="LuxR_C_like"/>
    <property type="match status" value="1"/>
</dbReference>
<feature type="domain" description="Response regulatory" evidence="5">
    <location>
        <begin position="5"/>
        <end position="121"/>
    </location>
</feature>
<dbReference type="Gene3D" id="3.40.50.2300">
    <property type="match status" value="1"/>
</dbReference>
<dbReference type="PROSITE" id="PS50110">
    <property type="entry name" value="RESPONSE_REGULATORY"/>
    <property type="match status" value="1"/>
</dbReference>
<dbReference type="SUPFAM" id="SSF46894">
    <property type="entry name" value="C-terminal effector domain of the bipartite response regulators"/>
    <property type="match status" value="1"/>
</dbReference>
<dbReference type="AlphaFoldDB" id="A0A0P9F1I3"/>
<dbReference type="PANTHER" id="PTHR43214">
    <property type="entry name" value="TWO-COMPONENT RESPONSE REGULATOR"/>
    <property type="match status" value="1"/>
</dbReference>
<dbReference type="PANTHER" id="PTHR43214:SF43">
    <property type="entry name" value="TWO-COMPONENT RESPONSE REGULATOR"/>
    <property type="match status" value="1"/>
</dbReference>
<dbReference type="SUPFAM" id="SSF52172">
    <property type="entry name" value="CheY-like"/>
    <property type="match status" value="1"/>
</dbReference>
<dbReference type="GO" id="GO:0003677">
    <property type="term" value="F:DNA binding"/>
    <property type="evidence" value="ECO:0007669"/>
    <property type="project" value="UniProtKB-KW"/>
</dbReference>
<feature type="modified residue" description="4-aspartylphosphate" evidence="3">
    <location>
        <position position="56"/>
    </location>
</feature>
<dbReference type="PROSITE" id="PS50043">
    <property type="entry name" value="HTH_LUXR_2"/>
    <property type="match status" value="1"/>
</dbReference>
<dbReference type="InterPro" id="IPR058245">
    <property type="entry name" value="NreC/VraR/RcsB-like_REC"/>
</dbReference>
<evidence type="ECO:0000256" key="2">
    <source>
        <dbReference type="ARBA" id="ARBA00023125"/>
    </source>
</evidence>
<dbReference type="GO" id="GO:0000160">
    <property type="term" value="P:phosphorelay signal transduction system"/>
    <property type="evidence" value="ECO:0007669"/>
    <property type="project" value="InterPro"/>
</dbReference>
<comment type="caution">
    <text evidence="6">The sequence shown here is derived from an EMBL/GenBank/DDBJ whole genome shotgun (WGS) entry which is preliminary data.</text>
</comment>
<feature type="domain" description="HTH luxR-type" evidence="4">
    <location>
        <begin position="147"/>
        <end position="212"/>
    </location>
</feature>
<evidence type="ECO:0000259" key="4">
    <source>
        <dbReference type="PROSITE" id="PS50043"/>
    </source>
</evidence>
<dbReference type="Pfam" id="PF00072">
    <property type="entry name" value="Response_reg"/>
    <property type="match status" value="1"/>
</dbReference>
<dbReference type="SMART" id="SM00421">
    <property type="entry name" value="HTH_LUXR"/>
    <property type="match status" value="1"/>
</dbReference>
<dbReference type="EMBL" id="LJCR01001535">
    <property type="protein sequence ID" value="KPV50190.1"/>
    <property type="molecule type" value="Genomic_DNA"/>
</dbReference>
<protein>
    <recommendedName>
        <fullName evidence="8">LuxR family transcriptional regulator</fullName>
    </recommendedName>
</protein>
<organism evidence="6 7">
    <name type="scientific">Kouleothrix aurantiaca</name>
    <dbReference type="NCBI Taxonomy" id="186479"/>
    <lineage>
        <taxon>Bacteria</taxon>
        <taxon>Bacillati</taxon>
        <taxon>Chloroflexota</taxon>
        <taxon>Chloroflexia</taxon>
        <taxon>Chloroflexales</taxon>
        <taxon>Roseiflexineae</taxon>
        <taxon>Roseiflexaceae</taxon>
        <taxon>Kouleothrix</taxon>
    </lineage>
</organism>
<dbReference type="PRINTS" id="PR00038">
    <property type="entry name" value="HTHLUXR"/>
</dbReference>
<gene>
    <name evidence="6" type="ORF">SE17_28410</name>
</gene>
<keyword evidence="2" id="KW-0238">DNA-binding</keyword>
<dbReference type="Proteomes" id="UP000050509">
    <property type="component" value="Unassembled WGS sequence"/>
</dbReference>
<dbReference type="InterPro" id="IPR039420">
    <property type="entry name" value="WalR-like"/>
</dbReference>
<keyword evidence="1 3" id="KW-0597">Phosphoprotein</keyword>
<dbReference type="InterPro" id="IPR016032">
    <property type="entry name" value="Sig_transdc_resp-reg_C-effctor"/>
</dbReference>